<dbReference type="Gene3D" id="3.90.79.10">
    <property type="entry name" value="Nucleoside Triphosphate Pyrophosphohydrolase"/>
    <property type="match status" value="1"/>
</dbReference>
<dbReference type="PANTHER" id="PTHR11839:SF31">
    <property type="entry name" value="ADP-RIBOSE PYROPHOSPHATASE"/>
    <property type="match status" value="1"/>
</dbReference>
<reference evidence="3 4" key="1">
    <citation type="submission" date="2023-07" db="EMBL/GenBank/DDBJ databases">
        <title>Sequencing the genomes of 1000 actinobacteria strains.</title>
        <authorList>
            <person name="Klenk H.-P."/>
        </authorList>
    </citation>
    <scope>NUCLEOTIDE SEQUENCE [LARGE SCALE GENOMIC DNA]</scope>
    <source>
        <strain evidence="3 4">DSM 22966</strain>
    </source>
</reference>
<dbReference type="EMBL" id="JAVDYJ010000001">
    <property type="protein sequence ID" value="MDR7347354.1"/>
    <property type="molecule type" value="Genomic_DNA"/>
</dbReference>
<dbReference type="InterPro" id="IPR015797">
    <property type="entry name" value="NUDIX_hydrolase-like_dom_sf"/>
</dbReference>
<dbReference type="Pfam" id="PF00293">
    <property type="entry name" value="NUDIX"/>
    <property type="match status" value="1"/>
</dbReference>
<dbReference type="PROSITE" id="PS51462">
    <property type="entry name" value="NUDIX"/>
    <property type="match status" value="1"/>
</dbReference>
<evidence type="ECO:0000259" key="2">
    <source>
        <dbReference type="PROSITE" id="PS51462"/>
    </source>
</evidence>
<dbReference type="GO" id="GO:0047631">
    <property type="term" value="F:ADP-ribose diphosphatase activity"/>
    <property type="evidence" value="ECO:0007669"/>
    <property type="project" value="UniProtKB-EC"/>
</dbReference>
<keyword evidence="4" id="KW-1185">Reference proteome</keyword>
<dbReference type="InterPro" id="IPR000086">
    <property type="entry name" value="NUDIX_hydrolase_dom"/>
</dbReference>
<name>A0ABU2B164_9MICC</name>
<dbReference type="RefSeq" id="WP_310173432.1">
    <property type="nucleotide sequence ID" value="NZ_BAABHE010000002.1"/>
</dbReference>
<gene>
    <name evidence="3" type="ORF">J2S62_001611</name>
</gene>
<dbReference type="EC" id="3.6.1.13" evidence="3"/>
<feature type="domain" description="Nudix hydrolase" evidence="2">
    <location>
        <begin position="46"/>
        <end position="185"/>
    </location>
</feature>
<comment type="caution">
    <text evidence="3">The sequence shown here is derived from an EMBL/GenBank/DDBJ whole genome shotgun (WGS) entry which is preliminary data.</text>
</comment>
<evidence type="ECO:0000313" key="3">
    <source>
        <dbReference type="EMBL" id="MDR7347354.1"/>
    </source>
</evidence>
<evidence type="ECO:0000256" key="1">
    <source>
        <dbReference type="ARBA" id="ARBA00022801"/>
    </source>
</evidence>
<protein>
    <submittedName>
        <fullName evidence="3">ADP-ribose pyrophosphatase</fullName>
        <ecNumber evidence="3">3.6.1.13</ecNumber>
    </submittedName>
</protein>
<dbReference type="PANTHER" id="PTHR11839">
    <property type="entry name" value="UDP/ADP-SUGAR PYROPHOSPHATASE"/>
    <property type="match status" value="1"/>
</dbReference>
<keyword evidence="1 3" id="KW-0378">Hydrolase</keyword>
<organism evidence="3 4">
    <name type="scientific">Enteractinococcus fodinae</name>
    <dbReference type="NCBI Taxonomy" id="684663"/>
    <lineage>
        <taxon>Bacteria</taxon>
        <taxon>Bacillati</taxon>
        <taxon>Actinomycetota</taxon>
        <taxon>Actinomycetes</taxon>
        <taxon>Micrococcales</taxon>
        <taxon>Micrococcaceae</taxon>
    </lineage>
</organism>
<dbReference type="CDD" id="cd24158">
    <property type="entry name" value="NUDIX_ADPRase_Rv1700"/>
    <property type="match status" value="1"/>
</dbReference>
<sequence length="202" mass="22373">MTHIQDTPKPVTLQDQQTVFSGAIWEIQRDTFTIEEGDEPLTRDYVKHPGAVAIVALDDQQRVAMIRQYRHPVGQDCWEIPAGLVDVEGESLLATAQRELAEEADMVADTWSVLVDHYPSAGSSTEAIRIFLAQDIRTVPEAQRHQRVGEEAHLTLEWVALDEALHAVMSGAVKNVNAITGIMAAHLVATTQRQPRSTDSPF</sequence>
<accession>A0ABU2B164</accession>
<dbReference type="Proteomes" id="UP001183794">
    <property type="component" value="Unassembled WGS sequence"/>
</dbReference>
<dbReference type="SUPFAM" id="SSF55811">
    <property type="entry name" value="Nudix"/>
    <property type="match status" value="1"/>
</dbReference>
<evidence type="ECO:0000313" key="4">
    <source>
        <dbReference type="Proteomes" id="UP001183794"/>
    </source>
</evidence>
<proteinExistence type="predicted"/>